<accession>A8P634</accession>
<dbReference type="EMBL" id="AACS02000005">
    <property type="protein sequence ID" value="EAU82732.1"/>
    <property type="molecule type" value="Genomic_DNA"/>
</dbReference>
<dbReference type="GeneID" id="6015673"/>
<organism evidence="1 2">
    <name type="scientific">Coprinopsis cinerea (strain Okayama-7 / 130 / ATCC MYA-4618 / FGSC 9003)</name>
    <name type="common">Inky cap fungus</name>
    <name type="synonym">Hormographiella aspergillata</name>
    <dbReference type="NCBI Taxonomy" id="240176"/>
    <lineage>
        <taxon>Eukaryota</taxon>
        <taxon>Fungi</taxon>
        <taxon>Dikarya</taxon>
        <taxon>Basidiomycota</taxon>
        <taxon>Agaricomycotina</taxon>
        <taxon>Agaricomycetes</taxon>
        <taxon>Agaricomycetidae</taxon>
        <taxon>Agaricales</taxon>
        <taxon>Agaricineae</taxon>
        <taxon>Psathyrellaceae</taxon>
        <taxon>Coprinopsis</taxon>
    </lineage>
</organism>
<evidence type="ECO:0000313" key="1">
    <source>
        <dbReference type="EMBL" id="EAU82732.1"/>
    </source>
</evidence>
<dbReference type="VEuPathDB" id="FungiDB:CC1G_10637"/>
<dbReference type="AlphaFoldDB" id="A8P634"/>
<protein>
    <submittedName>
        <fullName evidence="1">Uncharacterized protein</fullName>
    </submittedName>
</protein>
<dbReference type="Gene3D" id="1.20.1280.50">
    <property type="match status" value="1"/>
</dbReference>
<name>A8P634_COPC7</name>
<reference evidence="1 2" key="1">
    <citation type="journal article" date="2010" name="Proc. Natl. Acad. Sci. U.S.A.">
        <title>Insights into evolution of multicellular fungi from the assembled chromosomes of the mushroom Coprinopsis cinerea (Coprinus cinereus).</title>
        <authorList>
            <person name="Stajich J.E."/>
            <person name="Wilke S.K."/>
            <person name="Ahren D."/>
            <person name="Au C.H."/>
            <person name="Birren B.W."/>
            <person name="Borodovsky M."/>
            <person name="Burns C."/>
            <person name="Canback B."/>
            <person name="Casselton L.A."/>
            <person name="Cheng C.K."/>
            <person name="Deng J."/>
            <person name="Dietrich F.S."/>
            <person name="Fargo D.C."/>
            <person name="Farman M.L."/>
            <person name="Gathman A.C."/>
            <person name="Goldberg J."/>
            <person name="Guigo R."/>
            <person name="Hoegger P.J."/>
            <person name="Hooker J.B."/>
            <person name="Huggins A."/>
            <person name="James T.Y."/>
            <person name="Kamada T."/>
            <person name="Kilaru S."/>
            <person name="Kodira C."/>
            <person name="Kues U."/>
            <person name="Kupfer D."/>
            <person name="Kwan H.S."/>
            <person name="Lomsadze A."/>
            <person name="Li W."/>
            <person name="Lilly W.W."/>
            <person name="Ma L.J."/>
            <person name="Mackey A.J."/>
            <person name="Manning G."/>
            <person name="Martin F."/>
            <person name="Muraguchi H."/>
            <person name="Natvig D.O."/>
            <person name="Palmerini H."/>
            <person name="Ramesh M.A."/>
            <person name="Rehmeyer C.J."/>
            <person name="Roe B.A."/>
            <person name="Shenoy N."/>
            <person name="Stanke M."/>
            <person name="Ter-Hovhannisyan V."/>
            <person name="Tunlid A."/>
            <person name="Velagapudi R."/>
            <person name="Vision T.J."/>
            <person name="Zeng Q."/>
            <person name="Zolan M.E."/>
            <person name="Pukkila P.J."/>
        </authorList>
    </citation>
    <scope>NUCLEOTIDE SEQUENCE [LARGE SCALE GENOMIC DNA]</scope>
    <source>
        <strain evidence="2">Okayama-7 / 130 / ATCC MYA-4618 / FGSC 9003</strain>
    </source>
</reference>
<dbReference type="KEGG" id="cci:CC1G_10637"/>
<keyword evidence="2" id="KW-1185">Reference proteome</keyword>
<comment type="caution">
    <text evidence="1">The sequence shown here is derived from an EMBL/GenBank/DDBJ whole genome shotgun (WGS) entry which is preliminary data.</text>
</comment>
<dbReference type="Proteomes" id="UP000001861">
    <property type="component" value="Unassembled WGS sequence"/>
</dbReference>
<dbReference type="InParanoid" id="A8P634"/>
<sequence length="650" mass="73366">MSGPQMCAQPHQGKKTITSQNMALQVRREVDDQLAVLLSQRHALDLRIYELKIRRSQLTAVSRLPDGVLRRVFRLLRRSAEERPPSTRDVYNDFRQDWHAKMKSWIVVTHVCRRWRLIALECASLWSTWSHFCGPSWLATAISRSKNVPITLEIDFAHFVDLHLSTFRTLYRDRRGTIVGADAKILELLEETFSQGYLLERITLRGEGQQLETLLSQMAMSHSLSRLAHVKIFESEIPFPRYGLPTGPIISSSFGEHAPHLQTLFLIGYVPDWKALQTFRGLTSLTIGTRSVRWGAPQLALSIGHIVDALTALSRLTELSLELSTAPRVTTVPAERNQYPASLGLLQKFVLSGDCVACARLLAHLRLPVALIFTMVVSKADSITMAALCAALTECWFLQPLSKQLSLSRYHTKFPFHHVVLGSPQMCCGDDKDGNDVSVFSFSFRSCDVPETPRFNLTASTALNRTDSISLICEVLTVAPLGKMTRLDVVERPGQGLPSTPTDPPPSLAPVWRLLAARRLPRLQLINLDQGQWQSEPWNILHQGHPRHEADSRHSANETRTRLYFPSLRTIVMIDHNFSSIPPSVISRRLLAIKKALEYRMKMGKRLWKLGIERCPGLFFLRDLEELGRFVDAIDLDGQPFVGSPLSDLD</sequence>
<proteinExistence type="predicted"/>
<dbReference type="OMA" id="WHTVETI"/>
<dbReference type="OrthoDB" id="2882152at2759"/>
<evidence type="ECO:0000313" key="2">
    <source>
        <dbReference type="Proteomes" id="UP000001861"/>
    </source>
</evidence>
<dbReference type="RefSeq" id="XP_001839072.1">
    <property type="nucleotide sequence ID" value="XM_001839020.1"/>
</dbReference>
<gene>
    <name evidence="1" type="ORF">CC1G_10637</name>
</gene>